<keyword evidence="6" id="KW-0735">Signal-anchor</keyword>
<keyword evidence="7" id="KW-1133">Transmembrane helix</keyword>
<comment type="subcellular location">
    <subcellularLocation>
        <location evidence="1">Golgi apparatus membrane</location>
        <topology evidence="1">Single-pass type II membrane protein</topology>
    </subcellularLocation>
</comment>
<comment type="pathway">
    <text evidence="2">Protein modification; protein glycosylation.</text>
</comment>
<keyword evidence="9" id="KW-0472">Membrane</keyword>
<evidence type="ECO:0000256" key="1">
    <source>
        <dbReference type="ARBA" id="ARBA00004323"/>
    </source>
</evidence>
<keyword evidence="4 10" id="KW-0808">Transferase</keyword>
<evidence type="ECO:0000256" key="4">
    <source>
        <dbReference type="ARBA" id="ARBA00022679"/>
    </source>
</evidence>
<dbReference type="GO" id="GO:0046354">
    <property type="term" value="P:mannan biosynthetic process"/>
    <property type="evidence" value="ECO:0007669"/>
    <property type="project" value="TreeGrafter"/>
</dbReference>
<evidence type="ECO:0000313" key="10">
    <source>
        <dbReference type="EMBL" id="KKY25196.1"/>
    </source>
</evidence>
<dbReference type="PANTHER" id="PTHR31646:SF1">
    <property type="entry name" value="ALPHA-1,2-MANNOSYLTRANSFERASE MNN2"/>
    <property type="match status" value="1"/>
</dbReference>
<evidence type="ECO:0000256" key="5">
    <source>
        <dbReference type="ARBA" id="ARBA00022692"/>
    </source>
</evidence>
<reference evidence="10 11" key="2">
    <citation type="submission" date="2015-05" db="EMBL/GenBank/DDBJ databases">
        <authorList>
            <person name="Morales-Cruz A."/>
            <person name="Amrine K.C."/>
            <person name="Cantu D."/>
        </authorList>
    </citation>
    <scope>NUCLEOTIDE SEQUENCE [LARGE SCALE GENOMIC DNA]</scope>
    <source>
        <strain evidence="10">UCRPC4</strain>
    </source>
</reference>
<dbReference type="Pfam" id="PF11051">
    <property type="entry name" value="Mannosyl_trans3"/>
    <property type="match status" value="2"/>
</dbReference>
<dbReference type="SUPFAM" id="SSF53448">
    <property type="entry name" value="Nucleotide-diphospho-sugar transferases"/>
    <property type="match status" value="1"/>
</dbReference>
<comment type="similarity">
    <text evidence="3">Belongs to the MNN1/MNT family.</text>
</comment>
<gene>
    <name evidence="10" type="ORF">UCRPC4_g02002</name>
</gene>
<reference evidence="10 11" key="1">
    <citation type="submission" date="2015-05" db="EMBL/GenBank/DDBJ databases">
        <title>Distinctive expansion of gene families associated with plant cell wall degradation and secondary metabolism in the genomes of grapevine trunk pathogens.</title>
        <authorList>
            <person name="Lawrence D.P."/>
            <person name="Travadon R."/>
            <person name="Rolshausen P.E."/>
            <person name="Baumgartner K."/>
        </authorList>
    </citation>
    <scope>NUCLEOTIDE SEQUENCE [LARGE SCALE GENOMIC DNA]</scope>
    <source>
        <strain evidence="10">UCRPC4</strain>
    </source>
</reference>
<keyword evidence="5" id="KW-0812">Transmembrane</keyword>
<evidence type="ECO:0000256" key="7">
    <source>
        <dbReference type="ARBA" id="ARBA00022989"/>
    </source>
</evidence>
<evidence type="ECO:0000313" key="11">
    <source>
        <dbReference type="Proteomes" id="UP000053317"/>
    </source>
</evidence>
<dbReference type="PANTHER" id="PTHR31646">
    <property type="entry name" value="ALPHA-1,2-MANNOSYLTRANSFERASE MNN2"/>
    <property type="match status" value="1"/>
</dbReference>
<keyword evidence="8" id="KW-0333">Golgi apparatus</keyword>
<evidence type="ECO:0000256" key="3">
    <source>
        <dbReference type="ARBA" id="ARBA00009105"/>
    </source>
</evidence>
<evidence type="ECO:0000256" key="8">
    <source>
        <dbReference type="ARBA" id="ARBA00023034"/>
    </source>
</evidence>
<comment type="caution">
    <text evidence="10">The sequence shown here is derived from an EMBL/GenBank/DDBJ whole genome shotgun (WGS) entry which is preliminary data.</text>
</comment>
<dbReference type="Gene3D" id="3.90.550.10">
    <property type="entry name" value="Spore Coat Polysaccharide Biosynthesis Protein SpsA, Chain A"/>
    <property type="match status" value="1"/>
</dbReference>
<sequence>MIGINRRRRICPTKVWKQLKALLKDARPENPPVTLLKSLDPFKGLPADVDDIPDVVNMTDTEVEKMAQAHWKYVSKLQTNEIKLQYTPGTRGIVTTASEKDLGSIVVSLAMLRRTGCDLPMEIMVSTDDIVTSAMCTDVLAAFNAKCISSAAAIGTKNPELDNNRYLNKLFALLLSSFEDNLFLDADNLPILDPATYFDEEPFKSHGLVAWPDFWPSSISPTHADVTNTVLPPVNGTVESGQLLLSKSRHANTLLLAFYYNFYGPQYYYKLESQGAVGFGDKESFLNAALALNGSYYLVKHKIHALGYWDEGKFHGPAMAQFDLTGDYHNTLNKVVEGQDGYVDPKIVFVHHNMLKLVPDNVFGSQGHYEYTKLKSGQYTRLWGPQEGTEKKFGGVDMERVMWLTLREVTCSLKKKGLLGKKNKSDACQKCDEYIKAVFAE</sequence>
<evidence type="ECO:0000256" key="9">
    <source>
        <dbReference type="ARBA" id="ARBA00023136"/>
    </source>
</evidence>
<dbReference type="AlphaFoldDB" id="A0A0G2ESQ1"/>
<dbReference type="EMBL" id="LCWF01000047">
    <property type="protein sequence ID" value="KKY25196.1"/>
    <property type="molecule type" value="Genomic_DNA"/>
</dbReference>
<evidence type="ECO:0000256" key="2">
    <source>
        <dbReference type="ARBA" id="ARBA00004922"/>
    </source>
</evidence>
<proteinExistence type="inferred from homology"/>
<accession>A0A0G2ESQ1</accession>
<dbReference type="Proteomes" id="UP000053317">
    <property type="component" value="Unassembled WGS sequence"/>
</dbReference>
<dbReference type="InterPro" id="IPR029044">
    <property type="entry name" value="Nucleotide-diphossugar_trans"/>
</dbReference>
<dbReference type="GO" id="GO:0000026">
    <property type="term" value="F:alpha-1,2-mannosyltransferase activity"/>
    <property type="evidence" value="ECO:0007669"/>
    <property type="project" value="TreeGrafter"/>
</dbReference>
<evidence type="ECO:0000256" key="6">
    <source>
        <dbReference type="ARBA" id="ARBA00022968"/>
    </source>
</evidence>
<keyword evidence="10" id="KW-0328">Glycosyltransferase</keyword>
<protein>
    <submittedName>
        <fullName evidence="10">Putative alpha-mannosyltransferase</fullName>
    </submittedName>
</protein>
<dbReference type="OrthoDB" id="4484309at2759"/>
<organism evidence="10 11">
    <name type="scientific">Phaeomoniella chlamydospora</name>
    <name type="common">Phaeoacremonium chlamydosporum</name>
    <dbReference type="NCBI Taxonomy" id="158046"/>
    <lineage>
        <taxon>Eukaryota</taxon>
        <taxon>Fungi</taxon>
        <taxon>Dikarya</taxon>
        <taxon>Ascomycota</taxon>
        <taxon>Pezizomycotina</taxon>
        <taxon>Eurotiomycetes</taxon>
        <taxon>Chaetothyriomycetidae</taxon>
        <taxon>Phaeomoniellales</taxon>
        <taxon>Phaeomoniellaceae</taxon>
        <taxon>Phaeomoniella</taxon>
    </lineage>
</organism>
<dbReference type="GO" id="GO:0000139">
    <property type="term" value="C:Golgi membrane"/>
    <property type="evidence" value="ECO:0007669"/>
    <property type="project" value="UniProtKB-SubCell"/>
</dbReference>
<keyword evidence="11" id="KW-1185">Reference proteome</keyword>
<dbReference type="InterPro" id="IPR022751">
    <property type="entry name" value="Alpha_mannosyltransferase"/>
</dbReference>
<name>A0A0G2ESQ1_PHACM</name>